<keyword evidence="2" id="KW-1185">Reference proteome</keyword>
<proteinExistence type="predicted"/>
<dbReference type="EMBL" id="KK852799">
    <property type="protein sequence ID" value="KDR16343.1"/>
    <property type="molecule type" value="Genomic_DNA"/>
</dbReference>
<organism evidence="1 2">
    <name type="scientific">Zootermopsis nevadensis</name>
    <name type="common">Dampwood termite</name>
    <dbReference type="NCBI Taxonomy" id="136037"/>
    <lineage>
        <taxon>Eukaryota</taxon>
        <taxon>Metazoa</taxon>
        <taxon>Ecdysozoa</taxon>
        <taxon>Arthropoda</taxon>
        <taxon>Hexapoda</taxon>
        <taxon>Insecta</taxon>
        <taxon>Pterygota</taxon>
        <taxon>Neoptera</taxon>
        <taxon>Polyneoptera</taxon>
        <taxon>Dictyoptera</taxon>
        <taxon>Blattodea</taxon>
        <taxon>Blattoidea</taxon>
        <taxon>Termitoidae</taxon>
        <taxon>Termopsidae</taxon>
        <taxon>Zootermopsis</taxon>
    </lineage>
</organism>
<dbReference type="AlphaFoldDB" id="A0A067R0E4"/>
<reference evidence="1 2" key="1">
    <citation type="journal article" date="2014" name="Nat. Commun.">
        <title>Molecular traces of alternative social organization in a termite genome.</title>
        <authorList>
            <person name="Terrapon N."/>
            <person name="Li C."/>
            <person name="Robertson H.M."/>
            <person name="Ji L."/>
            <person name="Meng X."/>
            <person name="Booth W."/>
            <person name="Chen Z."/>
            <person name="Childers C.P."/>
            <person name="Glastad K.M."/>
            <person name="Gokhale K."/>
            <person name="Gowin J."/>
            <person name="Gronenberg W."/>
            <person name="Hermansen R.A."/>
            <person name="Hu H."/>
            <person name="Hunt B.G."/>
            <person name="Huylmans A.K."/>
            <person name="Khalil S.M."/>
            <person name="Mitchell R.D."/>
            <person name="Munoz-Torres M.C."/>
            <person name="Mustard J.A."/>
            <person name="Pan H."/>
            <person name="Reese J.T."/>
            <person name="Scharf M.E."/>
            <person name="Sun F."/>
            <person name="Vogel H."/>
            <person name="Xiao J."/>
            <person name="Yang W."/>
            <person name="Yang Z."/>
            <person name="Yang Z."/>
            <person name="Zhou J."/>
            <person name="Zhu J."/>
            <person name="Brent C.S."/>
            <person name="Elsik C.G."/>
            <person name="Goodisman M.A."/>
            <person name="Liberles D.A."/>
            <person name="Roe R.M."/>
            <person name="Vargo E.L."/>
            <person name="Vilcinskas A."/>
            <person name="Wang J."/>
            <person name="Bornberg-Bauer E."/>
            <person name="Korb J."/>
            <person name="Zhang G."/>
            <person name="Liebig J."/>
        </authorList>
    </citation>
    <scope>NUCLEOTIDE SEQUENCE [LARGE SCALE GENOMIC DNA]</scope>
    <source>
        <tissue evidence="1">Whole organism</tissue>
    </source>
</reference>
<dbReference type="Proteomes" id="UP000027135">
    <property type="component" value="Unassembled WGS sequence"/>
</dbReference>
<protein>
    <submittedName>
        <fullName evidence="1">Uncharacterized protein</fullName>
    </submittedName>
</protein>
<accession>A0A067R0E4</accession>
<name>A0A067R0E4_ZOONE</name>
<gene>
    <name evidence="1" type="ORF">L798_10058</name>
</gene>
<dbReference type="InParanoid" id="A0A067R0E4"/>
<dbReference type="STRING" id="136037.A0A067R0E4"/>
<evidence type="ECO:0000313" key="2">
    <source>
        <dbReference type="Proteomes" id="UP000027135"/>
    </source>
</evidence>
<evidence type="ECO:0000313" key="1">
    <source>
        <dbReference type="EMBL" id="KDR16343.1"/>
    </source>
</evidence>
<sequence length="113" mass="12735">MVTNIFKPNVTLGNVAGELETRSKDFTKDDHVIIVGGPGNSLDRDLNYKIENDMDNIARNSLHTNVGFVGLLECHDRPHMSKWMKSANVRLESVLWYADRSHIGLIDVSSLNR</sequence>